<gene>
    <name evidence="2" type="ORF">MENT_LOCUS42616</name>
</gene>
<dbReference type="GO" id="GO:0003723">
    <property type="term" value="F:RNA binding"/>
    <property type="evidence" value="ECO:0007669"/>
    <property type="project" value="InterPro"/>
</dbReference>
<dbReference type="InterPro" id="IPR007722">
    <property type="entry name" value="DCP2_BoxA"/>
</dbReference>
<dbReference type="Pfam" id="PF05026">
    <property type="entry name" value="DCP2"/>
    <property type="match status" value="1"/>
</dbReference>
<dbReference type="SMART" id="SM01125">
    <property type="entry name" value="DCP2"/>
    <property type="match status" value="1"/>
</dbReference>
<dbReference type="GO" id="GO:0030145">
    <property type="term" value="F:manganese ion binding"/>
    <property type="evidence" value="ECO:0007669"/>
    <property type="project" value="InterPro"/>
</dbReference>
<dbReference type="SUPFAM" id="SSF140586">
    <property type="entry name" value="Dcp2 domain-like"/>
    <property type="match status" value="1"/>
</dbReference>
<protein>
    <recommendedName>
        <fullName evidence="1">mRNA decapping protein 2 Box A domain-containing protein</fullName>
    </recommendedName>
</protein>
<comment type="caution">
    <text evidence="2">The sequence shown here is derived from an EMBL/GenBank/DDBJ whole genome shotgun (WGS) entry which is preliminary data.</text>
</comment>
<evidence type="ECO:0000259" key="1">
    <source>
        <dbReference type="SMART" id="SM01125"/>
    </source>
</evidence>
<dbReference type="Proteomes" id="UP000580250">
    <property type="component" value="Unassembled WGS sequence"/>
</dbReference>
<accession>A0A6V7WS71</accession>
<dbReference type="AlphaFoldDB" id="A0A6V7WS71"/>
<dbReference type="Gene3D" id="3.90.79.10">
    <property type="entry name" value="Nucleoside Triphosphate Pyrophosphohydrolase"/>
    <property type="match status" value="1"/>
</dbReference>
<organism evidence="2 3">
    <name type="scientific">Meloidogyne enterolobii</name>
    <name type="common">Root-knot nematode worm</name>
    <name type="synonym">Meloidogyne mayaguensis</name>
    <dbReference type="NCBI Taxonomy" id="390850"/>
    <lineage>
        <taxon>Eukaryota</taxon>
        <taxon>Metazoa</taxon>
        <taxon>Ecdysozoa</taxon>
        <taxon>Nematoda</taxon>
        <taxon>Chromadorea</taxon>
        <taxon>Rhabditida</taxon>
        <taxon>Tylenchina</taxon>
        <taxon>Tylenchomorpha</taxon>
        <taxon>Tylenchoidea</taxon>
        <taxon>Meloidogynidae</taxon>
        <taxon>Meloidogyninae</taxon>
        <taxon>Meloidogyne</taxon>
    </lineage>
</organism>
<dbReference type="Gene3D" id="1.10.10.1050">
    <property type="entry name" value="Dcp2, box A domain"/>
    <property type="match status" value="1"/>
</dbReference>
<proteinExistence type="predicted"/>
<dbReference type="GO" id="GO:0000290">
    <property type="term" value="P:deadenylation-dependent decapping of nuclear-transcribed mRNA"/>
    <property type="evidence" value="ECO:0007669"/>
    <property type="project" value="TreeGrafter"/>
</dbReference>
<dbReference type="InterPro" id="IPR036189">
    <property type="entry name" value="DCP2_BoxA_sf"/>
</dbReference>
<evidence type="ECO:0000313" key="3">
    <source>
        <dbReference type="Proteomes" id="UP000580250"/>
    </source>
</evidence>
<feature type="domain" description="mRNA decapping protein 2 Box A" evidence="1">
    <location>
        <begin position="6"/>
        <end position="79"/>
    </location>
</feature>
<dbReference type="GO" id="GO:0016787">
    <property type="term" value="F:hydrolase activity"/>
    <property type="evidence" value="ECO:0007669"/>
    <property type="project" value="InterPro"/>
</dbReference>
<evidence type="ECO:0000313" key="2">
    <source>
        <dbReference type="EMBL" id="CAD2189870.1"/>
    </source>
</evidence>
<name>A0A6V7WS71_MELEN</name>
<reference evidence="2 3" key="1">
    <citation type="submission" date="2020-08" db="EMBL/GenBank/DDBJ databases">
        <authorList>
            <person name="Koutsovoulos G."/>
            <person name="Danchin GJ E."/>
        </authorList>
    </citation>
    <scope>NUCLEOTIDE SEQUENCE [LARGE SCALE GENOMIC DNA]</scope>
</reference>
<dbReference type="PANTHER" id="PTHR23114">
    <property type="entry name" value="M7GPPPN-MRNA HYDROLASE"/>
    <property type="match status" value="1"/>
</dbReference>
<dbReference type="GO" id="GO:0000932">
    <property type="term" value="C:P-body"/>
    <property type="evidence" value="ECO:0007669"/>
    <property type="project" value="TreeGrafter"/>
</dbReference>
<sequence>MRVNGIFQKNDQIRVCFHIELAHWFYLDIYCPDNAEPPAENCKKVGFHQFVRQVFYKCDYLDKWRTSIDMIIDAFRQYKSSVPTYGVIMLDPTLNYVLLVQGYYASTNSWGFRKERSMKENCQLNVLFVKPLKKSVLNSKEYLLDKVRPLQSFVGETLVRLYIATDVPMDFHFKPHLRKEIRKISWFSVWDLPKSRNDDTGIITTWTLLK</sequence>
<dbReference type="EMBL" id="CAJEWN010000775">
    <property type="protein sequence ID" value="CAD2189870.1"/>
    <property type="molecule type" value="Genomic_DNA"/>
</dbReference>
<dbReference type="PANTHER" id="PTHR23114:SF17">
    <property type="entry name" value="M7GPPPN-MRNA HYDROLASE"/>
    <property type="match status" value="1"/>
</dbReference>
<dbReference type="OrthoDB" id="18996at2759"/>